<keyword evidence="4 7" id="KW-1133">Transmembrane helix</keyword>
<proteinExistence type="inferred from homology"/>
<dbReference type="PROSITE" id="PS50267">
    <property type="entry name" value="NA_NEUROTRAN_SYMP_3"/>
    <property type="match status" value="1"/>
</dbReference>
<keyword evidence="9" id="KW-1185">Reference proteome</keyword>
<evidence type="ECO:0000256" key="2">
    <source>
        <dbReference type="ARBA" id="ARBA00022448"/>
    </source>
</evidence>
<feature type="transmembrane region" description="Helical" evidence="7">
    <location>
        <begin position="187"/>
        <end position="206"/>
    </location>
</feature>
<dbReference type="OrthoDB" id="9762833at2"/>
<dbReference type="SUPFAM" id="SSF161070">
    <property type="entry name" value="SNF-like"/>
    <property type="match status" value="1"/>
</dbReference>
<dbReference type="GO" id="GO:0016020">
    <property type="term" value="C:membrane"/>
    <property type="evidence" value="ECO:0007669"/>
    <property type="project" value="UniProtKB-SubCell"/>
</dbReference>
<feature type="transmembrane region" description="Helical" evidence="7">
    <location>
        <begin position="226"/>
        <end position="251"/>
    </location>
</feature>
<dbReference type="EMBL" id="FQXR01000004">
    <property type="protein sequence ID" value="SHH79447.1"/>
    <property type="molecule type" value="Genomic_DNA"/>
</dbReference>
<reference evidence="8 9" key="1">
    <citation type="submission" date="2016-11" db="EMBL/GenBank/DDBJ databases">
        <authorList>
            <person name="Jaros S."/>
            <person name="Januszkiewicz K."/>
            <person name="Wedrychowicz H."/>
        </authorList>
    </citation>
    <scope>NUCLEOTIDE SEQUENCE [LARGE SCALE GENOMIC DNA]</scope>
    <source>
        <strain evidence="8 9">DSM 13106</strain>
    </source>
</reference>
<dbReference type="InterPro" id="IPR000175">
    <property type="entry name" value="Na/ntran_symport"/>
</dbReference>
<feature type="transmembrane region" description="Helical" evidence="7">
    <location>
        <begin position="21"/>
        <end position="40"/>
    </location>
</feature>
<dbReference type="Pfam" id="PF00209">
    <property type="entry name" value="SNF"/>
    <property type="match status" value="2"/>
</dbReference>
<feature type="transmembrane region" description="Helical" evidence="7">
    <location>
        <begin position="52"/>
        <end position="76"/>
    </location>
</feature>
<accession>A0A1M5VW63</accession>
<comment type="similarity">
    <text evidence="6">Belongs to the sodium:neurotransmitter symporter (SNF) (TC 2.A.22) family.</text>
</comment>
<comment type="subcellular location">
    <subcellularLocation>
        <location evidence="1">Membrane</location>
        <topology evidence="1">Multi-pass membrane protein</topology>
    </subcellularLocation>
</comment>
<sequence>MSSENAKSINQSSGERESFKSSFGLLAAAIGSAVGLGNIWRFPYITGKYGGAAFILVYLICVAAIGIPIMLAEFLVGRQSKKDAINSFKELVPGSKWYISGVLGVLAAFMILAFYGVIAGWTLEYIVKSFGNQFAGLGAEEIGKMFSDFVTNPIRPVIWQVIFMAITGIVVATGVEKGIEKYSKLLVPLLLVIVIILDIRAVTLSGGKAGLDFLFKPDFSKITGEAILAALGHSFFSLSLGMGIMITYGSYIPKEEGLGKTSIKVAISDTLIALLAGIAIFPVVFAFGIAPNSGPGLVFITLPNVFAQMPGGYAFSILFFLLLGLAALTSTMSLLEVVVSYTIEKFNMDRKKAVAICTLLITVLGVFASLSNGPLSGEVFFGKNFFDFLDYLTANYFLTIAAFITSLFVGWKLDKKIIKNQLTNEGTINAGYMGIFKFMIKFIAPIAIIIVFLAGIGVI</sequence>
<keyword evidence="2 6" id="KW-0813">Transport</keyword>
<evidence type="ECO:0000256" key="3">
    <source>
        <dbReference type="ARBA" id="ARBA00022692"/>
    </source>
</evidence>
<dbReference type="AlphaFoldDB" id="A0A1M5VW63"/>
<evidence type="ECO:0000313" key="9">
    <source>
        <dbReference type="Proteomes" id="UP000184389"/>
    </source>
</evidence>
<keyword evidence="3 6" id="KW-0812">Transmembrane</keyword>
<keyword evidence="6" id="KW-0769">Symport</keyword>
<dbReference type="PANTHER" id="PTHR42948:SF1">
    <property type="entry name" value="TRANSPORTER"/>
    <property type="match status" value="1"/>
</dbReference>
<dbReference type="InterPro" id="IPR047218">
    <property type="entry name" value="YocR/YhdH-like"/>
</dbReference>
<dbReference type="PRINTS" id="PR00176">
    <property type="entry name" value="NANEUSMPORT"/>
</dbReference>
<evidence type="ECO:0000256" key="7">
    <source>
        <dbReference type="SAM" id="Phobius"/>
    </source>
</evidence>
<keyword evidence="5 7" id="KW-0472">Membrane</keyword>
<evidence type="ECO:0000256" key="4">
    <source>
        <dbReference type="ARBA" id="ARBA00022989"/>
    </source>
</evidence>
<protein>
    <recommendedName>
        <fullName evidence="6">Transporter</fullName>
    </recommendedName>
</protein>
<evidence type="ECO:0000313" key="8">
    <source>
        <dbReference type="EMBL" id="SHH79447.1"/>
    </source>
</evidence>
<feature type="transmembrane region" description="Helical" evidence="7">
    <location>
        <begin position="353"/>
        <end position="371"/>
    </location>
</feature>
<feature type="transmembrane region" description="Helical" evidence="7">
    <location>
        <begin position="157"/>
        <end position="175"/>
    </location>
</feature>
<evidence type="ECO:0000256" key="6">
    <source>
        <dbReference type="RuleBase" id="RU003732"/>
    </source>
</evidence>
<dbReference type="NCBIfam" id="NF037979">
    <property type="entry name" value="Na_transp"/>
    <property type="match status" value="1"/>
</dbReference>
<evidence type="ECO:0000256" key="1">
    <source>
        <dbReference type="ARBA" id="ARBA00004141"/>
    </source>
</evidence>
<gene>
    <name evidence="8" type="ORF">SAMN02745180_01083</name>
</gene>
<dbReference type="InterPro" id="IPR037272">
    <property type="entry name" value="SNS_sf"/>
</dbReference>
<evidence type="ECO:0000256" key="5">
    <source>
        <dbReference type="ARBA" id="ARBA00023136"/>
    </source>
</evidence>
<dbReference type="CDD" id="cd10336">
    <property type="entry name" value="SLC6sbd_Tyt1-Like"/>
    <property type="match status" value="1"/>
</dbReference>
<dbReference type="Proteomes" id="UP000184389">
    <property type="component" value="Unassembled WGS sequence"/>
</dbReference>
<feature type="transmembrane region" description="Helical" evidence="7">
    <location>
        <begin position="97"/>
        <end position="118"/>
    </location>
</feature>
<dbReference type="GO" id="GO:0015293">
    <property type="term" value="F:symporter activity"/>
    <property type="evidence" value="ECO:0007669"/>
    <property type="project" value="UniProtKB-KW"/>
</dbReference>
<dbReference type="PANTHER" id="PTHR42948">
    <property type="entry name" value="TRANSPORTER"/>
    <property type="match status" value="1"/>
</dbReference>
<name>A0A1M5VW63_9FIRM</name>
<dbReference type="RefSeq" id="WP_072743761.1">
    <property type="nucleotide sequence ID" value="NZ_FQXR01000004.1"/>
</dbReference>
<feature type="transmembrane region" description="Helical" evidence="7">
    <location>
        <begin position="438"/>
        <end position="458"/>
    </location>
</feature>
<feature type="transmembrane region" description="Helical" evidence="7">
    <location>
        <begin position="391"/>
        <end position="411"/>
    </location>
</feature>
<feature type="transmembrane region" description="Helical" evidence="7">
    <location>
        <begin position="313"/>
        <end position="341"/>
    </location>
</feature>
<dbReference type="PROSITE" id="PS00610">
    <property type="entry name" value="NA_NEUROTRAN_SYMP_1"/>
    <property type="match status" value="1"/>
</dbReference>
<organism evidence="8 9">
    <name type="scientific">Sporanaerobacter acetigenes DSM 13106</name>
    <dbReference type="NCBI Taxonomy" id="1123281"/>
    <lineage>
        <taxon>Bacteria</taxon>
        <taxon>Bacillati</taxon>
        <taxon>Bacillota</taxon>
        <taxon>Tissierellia</taxon>
        <taxon>Tissierellales</taxon>
        <taxon>Sporanaerobacteraceae</taxon>
        <taxon>Sporanaerobacter</taxon>
    </lineage>
</organism>
<feature type="transmembrane region" description="Helical" evidence="7">
    <location>
        <begin position="271"/>
        <end position="293"/>
    </location>
</feature>